<dbReference type="Proteomes" id="UP000251314">
    <property type="component" value="Unassembled WGS sequence"/>
</dbReference>
<dbReference type="OrthoDB" id="121181at2759"/>
<organism evidence="1 2">
    <name type="scientific">Phytophthora cactorum</name>
    <dbReference type="NCBI Taxonomy" id="29920"/>
    <lineage>
        <taxon>Eukaryota</taxon>
        <taxon>Sar</taxon>
        <taxon>Stramenopiles</taxon>
        <taxon>Oomycota</taxon>
        <taxon>Peronosporomycetes</taxon>
        <taxon>Peronosporales</taxon>
        <taxon>Peronosporaceae</taxon>
        <taxon>Phytophthora</taxon>
    </lineage>
</organism>
<dbReference type="VEuPathDB" id="FungiDB:PC110_g4419"/>
<name>A0A329SQX1_9STRA</name>
<proteinExistence type="predicted"/>
<dbReference type="STRING" id="29920.A0A329SQX1"/>
<keyword evidence="2" id="KW-1185">Reference proteome</keyword>
<accession>A0A329SQX1</accession>
<reference evidence="1 2" key="1">
    <citation type="submission" date="2018-01" db="EMBL/GenBank/DDBJ databases">
        <title>Draft genome of the strawberry crown rot pathogen Phytophthora cactorum.</title>
        <authorList>
            <person name="Armitage A.D."/>
            <person name="Lysoe E."/>
            <person name="Nellist C.F."/>
            <person name="Harrison R.J."/>
            <person name="Brurberg M.B."/>
        </authorList>
    </citation>
    <scope>NUCLEOTIDE SEQUENCE [LARGE SCALE GENOMIC DNA]</scope>
    <source>
        <strain evidence="1 2">10300</strain>
    </source>
</reference>
<comment type="caution">
    <text evidence="1">The sequence shown here is derived from an EMBL/GenBank/DDBJ whole genome shotgun (WGS) entry which is preliminary data.</text>
</comment>
<evidence type="ECO:0008006" key="3">
    <source>
        <dbReference type="Google" id="ProtNLM"/>
    </source>
</evidence>
<dbReference type="EMBL" id="MJFZ01000068">
    <property type="protein sequence ID" value="RAW39353.1"/>
    <property type="molecule type" value="Genomic_DNA"/>
</dbReference>
<gene>
    <name evidence="1" type="ORF">PC110_g4419</name>
</gene>
<protein>
    <recommendedName>
        <fullName evidence="3">Reverse transcriptase Ty1/copia-type domain-containing protein</fullName>
    </recommendedName>
</protein>
<sequence>MSKLSASCLTKLTTRMVSRIRGLIAQYLGIEVEQAEEHITIRQSKYARGILETFGYDRAQPEETNARLAPLDEKEESDTEFPYRQAIGMLMYLAMGTRPDLAFVVGQLSRFVSKPSAKHVGTLKRVLRYLAGTVNYGIMYDRAKERPSSIVMEGYCDSDWANDPYIREKAEYVAVCEAATEAVAESNFLQELIPRMKVKPRIGIDNQAALVMATNPSYSRRTRHIELRWHYVREQVDKGVIKLYKVPPLTRLQSHWT</sequence>
<dbReference type="AlphaFoldDB" id="A0A329SQX1"/>
<evidence type="ECO:0000313" key="2">
    <source>
        <dbReference type="Proteomes" id="UP000251314"/>
    </source>
</evidence>
<evidence type="ECO:0000313" key="1">
    <source>
        <dbReference type="EMBL" id="RAW39353.1"/>
    </source>
</evidence>
<dbReference type="PANTHER" id="PTHR11439:SF491">
    <property type="entry name" value="INTEGRASE CATALYTIC DOMAIN-CONTAINING PROTEIN"/>
    <property type="match status" value="1"/>
</dbReference>
<dbReference type="PANTHER" id="PTHR11439">
    <property type="entry name" value="GAG-POL-RELATED RETROTRANSPOSON"/>
    <property type="match status" value="1"/>
</dbReference>
<dbReference type="CDD" id="cd09272">
    <property type="entry name" value="RNase_HI_RT_Ty1"/>
    <property type="match status" value="1"/>
</dbReference>